<dbReference type="Pfam" id="PF00001">
    <property type="entry name" value="7tm_1"/>
    <property type="match status" value="1"/>
</dbReference>
<dbReference type="GO" id="GO:0005886">
    <property type="term" value="C:plasma membrane"/>
    <property type="evidence" value="ECO:0007669"/>
    <property type="project" value="TreeGrafter"/>
</dbReference>
<gene>
    <name evidence="6" type="ORF">B0T21DRAFT_430058</name>
</gene>
<evidence type="ECO:0000256" key="4">
    <source>
        <dbReference type="ARBA" id="ARBA00023136"/>
    </source>
</evidence>
<feature type="transmembrane region" description="Helical" evidence="5">
    <location>
        <begin position="245"/>
        <end position="266"/>
    </location>
</feature>
<organism evidence="6 7">
    <name type="scientific">Apiosordaria backusii</name>
    <dbReference type="NCBI Taxonomy" id="314023"/>
    <lineage>
        <taxon>Eukaryota</taxon>
        <taxon>Fungi</taxon>
        <taxon>Dikarya</taxon>
        <taxon>Ascomycota</taxon>
        <taxon>Pezizomycotina</taxon>
        <taxon>Sordariomycetes</taxon>
        <taxon>Sordariomycetidae</taxon>
        <taxon>Sordariales</taxon>
        <taxon>Lasiosphaeriaceae</taxon>
        <taxon>Apiosordaria</taxon>
    </lineage>
</organism>
<comment type="caution">
    <text evidence="6">The sequence shown here is derived from an EMBL/GenBank/DDBJ whole genome shotgun (WGS) entry which is preliminary data.</text>
</comment>
<feature type="transmembrane region" description="Helical" evidence="5">
    <location>
        <begin position="359"/>
        <end position="382"/>
    </location>
</feature>
<evidence type="ECO:0000313" key="6">
    <source>
        <dbReference type="EMBL" id="KAK0745024.1"/>
    </source>
</evidence>
<dbReference type="GO" id="GO:0004930">
    <property type="term" value="F:G protein-coupled receptor activity"/>
    <property type="evidence" value="ECO:0007669"/>
    <property type="project" value="InterPro"/>
</dbReference>
<evidence type="ECO:0000256" key="1">
    <source>
        <dbReference type="ARBA" id="ARBA00004141"/>
    </source>
</evidence>
<dbReference type="PANTHER" id="PTHR23112:SF37">
    <property type="entry name" value="G PROTEIN-COUPLED RECEPTOR GPR1"/>
    <property type="match status" value="1"/>
</dbReference>
<proteinExistence type="predicted"/>
<evidence type="ECO:0000256" key="3">
    <source>
        <dbReference type="ARBA" id="ARBA00022989"/>
    </source>
</evidence>
<feature type="transmembrane region" description="Helical" evidence="5">
    <location>
        <begin position="114"/>
        <end position="136"/>
    </location>
</feature>
<accession>A0AA40ET73</accession>
<evidence type="ECO:0000256" key="5">
    <source>
        <dbReference type="SAM" id="Phobius"/>
    </source>
</evidence>
<reference evidence="6" key="1">
    <citation type="submission" date="2023-06" db="EMBL/GenBank/DDBJ databases">
        <title>Genome-scale phylogeny and comparative genomics of the fungal order Sordariales.</title>
        <authorList>
            <consortium name="Lawrence Berkeley National Laboratory"/>
            <person name="Hensen N."/>
            <person name="Bonometti L."/>
            <person name="Westerberg I."/>
            <person name="Brannstrom I.O."/>
            <person name="Guillou S."/>
            <person name="Cros-Aarteil S."/>
            <person name="Calhoun S."/>
            <person name="Haridas S."/>
            <person name="Kuo A."/>
            <person name="Mondo S."/>
            <person name="Pangilinan J."/>
            <person name="Riley R."/>
            <person name="Labutti K."/>
            <person name="Andreopoulos B."/>
            <person name="Lipzen A."/>
            <person name="Chen C."/>
            <person name="Yanf M."/>
            <person name="Daum C."/>
            <person name="Ng V."/>
            <person name="Clum A."/>
            <person name="Steindorff A."/>
            <person name="Ohm R."/>
            <person name="Martin F."/>
            <person name="Silar P."/>
            <person name="Natvig D."/>
            <person name="Lalanne C."/>
            <person name="Gautier V."/>
            <person name="Ament-Velasquez S.L."/>
            <person name="Kruys A."/>
            <person name="Hutchinson M.I."/>
            <person name="Powell A.J."/>
            <person name="Barry K."/>
            <person name="Miller A.N."/>
            <person name="Grigoriev I.V."/>
            <person name="Debuchy R."/>
            <person name="Gladieux P."/>
            <person name="Thoren M.H."/>
            <person name="Johannesson H."/>
        </authorList>
    </citation>
    <scope>NUCLEOTIDE SEQUENCE</scope>
    <source>
        <strain evidence="6">CBS 540.89</strain>
    </source>
</reference>
<feature type="transmembrane region" description="Helical" evidence="5">
    <location>
        <begin position="156"/>
        <end position="178"/>
    </location>
</feature>
<sequence length="532" mass="58481">MAADDPHAPENEIDSLIPLPLAHRQGLWGVSILAGLSFVSSTVLLVYLTVKLIRWHLKTWKSERRKSIHVLAPSSVDLSLGLAERHFFPQCRNNNSRGRENLGSRRKKAYPNQFLVLIYNLLLADIHQAGAFLLNAVWLGRDGIIVHTPACWAQGWLVSTGDLSSSCFITAIAVHTYLAVVRNYTPPQWAVYATVVGLWVFNYLMAALGVILTRNGADGGGLYVRAAAWCWINIHYETHRLLLHYLWIFISLALTTILYTSVFISLRKESRRSQSEERYTRRRRPILQPTPTQTVNTINASKPLPALPTTAPVNIPSGANPNKNYQQKAFLLYPLIYILCTLPLALGRIATMAGAHVPISYFCTAGALIASNGWLDVLLWGVTRHRLIFTSEGIDAEESGIETFSGFWGDGIGGMKTPAGRRFGNMIWVQAGGCDQRQGGGGEGEKQWGMRRGNLGLGRVGSRKKRMRNKTASQETLTRMMGSGVGADDGIGLDRSQRAGKCGTVRGIQMDTVTSVTVVDVGEDGSVPGRAM</sequence>
<protein>
    <recommendedName>
        <fullName evidence="8">Glucose receptor Git3 N-terminal domain-containing protein</fullName>
    </recommendedName>
</protein>
<feature type="transmembrane region" description="Helical" evidence="5">
    <location>
        <begin position="190"/>
        <end position="212"/>
    </location>
</feature>
<keyword evidence="2 5" id="KW-0812">Transmembrane</keyword>
<keyword evidence="4 5" id="KW-0472">Membrane</keyword>
<dbReference type="AlphaFoldDB" id="A0AA40ET73"/>
<dbReference type="InterPro" id="IPR000276">
    <property type="entry name" value="GPCR_Rhodpsn"/>
</dbReference>
<dbReference type="PANTHER" id="PTHR23112">
    <property type="entry name" value="G PROTEIN-COUPLED RECEPTOR 157-RELATED"/>
    <property type="match status" value="1"/>
</dbReference>
<dbReference type="SUPFAM" id="SSF81321">
    <property type="entry name" value="Family A G protein-coupled receptor-like"/>
    <property type="match status" value="1"/>
</dbReference>
<dbReference type="Gene3D" id="1.20.1070.10">
    <property type="entry name" value="Rhodopsin 7-helix transmembrane proteins"/>
    <property type="match status" value="1"/>
</dbReference>
<feature type="transmembrane region" description="Helical" evidence="5">
    <location>
        <begin position="26"/>
        <end position="48"/>
    </location>
</feature>
<evidence type="ECO:0000256" key="2">
    <source>
        <dbReference type="ARBA" id="ARBA00022692"/>
    </source>
</evidence>
<keyword evidence="7" id="KW-1185">Reference proteome</keyword>
<evidence type="ECO:0000313" key="7">
    <source>
        <dbReference type="Proteomes" id="UP001172159"/>
    </source>
</evidence>
<keyword evidence="3 5" id="KW-1133">Transmembrane helix</keyword>
<evidence type="ECO:0008006" key="8">
    <source>
        <dbReference type="Google" id="ProtNLM"/>
    </source>
</evidence>
<dbReference type="EMBL" id="JAUKTV010000002">
    <property type="protein sequence ID" value="KAK0745024.1"/>
    <property type="molecule type" value="Genomic_DNA"/>
</dbReference>
<dbReference type="CDD" id="cd00637">
    <property type="entry name" value="7tm_classA_rhodopsin-like"/>
    <property type="match status" value="1"/>
</dbReference>
<feature type="transmembrane region" description="Helical" evidence="5">
    <location>
        <begin position="330"/>
        <end position="353"/>
    </location>
</feature>
<dbReference type="GO" id="GO:0007189">
    <property type="term" value="P:adenylate cyclase-activating G protein-coupled receptor signaling pathway"/>
    <property type="evidence" value="ECO:0007669"/>
    <property type="project" value="TreeGrafter"/>
</dbReference>
<comment type="subcellular location">
    <subcellularLocation>
        <location evidence="1">Membrane</location>
        <topology evidence="1">Multi-pass membrane protein</topology>
    </subcellularLocation>
</comment>
<dbReference type="Proteomes" id="UP001172159">
    <property type="component" value="Unassembled WGS sequence"/>
</dbReference>
<name>A0AA40ET73_9PEZI</name>